<evidence type="ECO:0000313" key="1">
    <source>
        <dbReference type="EMBL" id="XFD40639.1"/>
    </source>
</evidence>
<sequence>MLYCGDDRMFNGVVLSTLSLLKNQTEPLDIYVMTAEFTNKRDKFTGFTDYHINKLRWLLREHDSKSSVTKLDITGLVMNNPLTANANTFFTPYSMLRLYADLVPELSGRILYLDADVLCRKSFADFYHQDLSDVEVVGTLDYYGKWFFHHQLKKFDYINSGVLLMNLDLIRKTKLLRKCRRLCKIRPMLMPDQSALNRYSHKKRLAPNRFNEQHGVKPNTVFHHFSANWVMWPVPHTVAVKPWEQKKVQTKLGLHDYDDIYDEANRIIQDFE</sequence>
<dbReference type="Proteomes" id="UP001149860">
    <property type="component" value="Chromosome"/>
</dbReference>
<proteinExistence type="predicted"/>
<accession>A0ACD5DHQ5</accession>
<gene>
    <name evidence="1" type="ORF">O0236_001925</name>
</gene>
<keyword evidence="2" id="KW-1185">Reference proteome</keyword>
<reference evidence="1" key="1">
    <citation type="submission" date="2024-08" db="EMBL/GenBank/DDBJ databases">
        <title>Lentilactobacillus sp. nov., isolated from tree bark.</title>
        <authorList>
            <person name="Phuengjayaem S."/>
            <person name="Tanasupawat S."/>
        </authorList>
    </citation>
    <scope>NUCLEOTIDE SEQUENCE</scope>
    <source>
        <strain evidence="1">SPB1-3</strain>
    </source>
</reference>
<protein>
    <submittedName>
        <fullName evidence="1">Glycosyltransferase</fullName>
    </submittedName>
</protein>
<dbReference type="EMBL" id="CP168151">
    <property type="protein sequence ID" value="XFD40639.1"/>
    <property type="molecule type" value="Genomic_DNA"/>
</dbReference>
<organism evidence="1 2">
    <name type="scientific">Lentilactobacillus terminaliae</name>
    <dbReference type="NCBI Taxonomy" id="3003483"/>
    <lineage>
        <taxon>Bacteria</taxon>
        <taxon>Bacillati</taxon>
        <taxon>Bacillota</taxon>
        <taxon>Bacilli</taxon>
        <taxon>Lactobacillales</taxon>
        <taxon>Lactobacillaceae</taxon>
        <taxon>Lentilactobacillus</taxon>
    </lineage>
</organism>
<evidence type="ECO:0000313" key="2">
    <source>
        <dbReference type="Proteomes" id="UP001149860"/>
    </source>
</evidence>
<name>A0ACD5DHQ5_9LACO</name>